<dbReference type="InterPro" id="IPR036390">
    <property type="entry name" value="WH_DNA-bd_sf"/>
</dbReference>
<dbReference type="Pfam" id="PF03551">
    <property type="entry name" value="PadR"/>
    <property type="match status" value="1"/>
</dbReference>
<accession>A0A542XEV4</accession>
<dbReference type="Gene3D" id="6.10.140.190">
    <property type="match status" value="1"/>
</dbReference>
<reference evidence="3 4" key="1">
    <citation type="submission" date="2019-06" db="EMBL/GenBank/DDBJ databases">
        <title>Sequencing the genomes of 1000 actinobacteria strains.</title>
        <authorList>
            <person name="Klenk H.-P."/>
        </authorList>
    </citation>
    <scope>NUCLEOTIDE SEQUENCE [LARGE SCALE GENOMIC DNA]</scope>
    <source>
        <strain evidence="3 4">DSM 24617</strain>
    </source>
</reference>
<dbReference type="PANTHER" id="PTHR43252:SF4">
    <property type="entry name" value="TRANSCRIPTIONAL REGULATORY PROTEIN"/>
    <property type="match status" value="1"/>
</dbReference>
<name>A0A542XEV4_9MICO</name>
<dbReference type="Pfam" id="PF10400">
    <property type="entry name" value="Vir_act_alpha_C"/>
    <property type="match status" value="1"/>
</dbReference>
<evidence type="ECO:0000259" key="1">
    <source>
        <dbReference type="Pfam" id="PF03551"/>
    </source>
</evidence>
<organism evidence="3 4">
    <name type="scientific">Barrientosiimonas humi</name>
    <dbReference type="NCBI Taxonomy" id="999931"/>
    <lineage>
        <taxon>Bacteria</taxon>
        <taxon>Bacillati</taxon>
        <taxon>Actinomycetota</taxon>
        <taxon>Actinomycetes</taxon>
        <taxon>Micrococcales</taxon>
        <taxon>Dermacoccaceae</taxon>
        <taxon>Barrientosiimonas</taxon>
    </lineage>
</organism>
<dbReference type="Proteomes" id="UP000318336">
    <property type="component" value="Unassembled WGS sequence"/>
</dbReference>
<sequence>MSLQHAICVSLAEQSASGYELTRRFDRSLGFFWSASHQQIYRTLARMEELELVSATVEPGEGAPDRKVYGLTAAGRAELTAWTREPSPPERPRSAFAVKVRGMAHGDAAAVLADIRRQRDQHVTQLAYYERNAAKNYPDPQRLSDEELPVYLVLRGGIRAEQALIDWCDEMLAALDPEGDR</sequence>
<dbReference type="InterPro" id="IPR018309">
    <property type="entry name" value="Tscrpt_reg_PadR_C"/>
</dbReference>
<dbReference type="OrthoDB" id="3186544at2"/>
<dbReference type="SUPFAM" id="SSF46785">
    <property type="entry name" value="Winged helix' DNA-binding domain"/>
    <property type="match status" value="1"/>
</dbReference>
<dbReference type="GO" id="GO:0003677">
    <property type="term" value="F:DNA binding"/>
    <property type="evidence" value="ECO:0007669"/>
    <property type="project" value="UniProtKB-KW"/>
</dbReference>
<gene>
    <name evidence="3" type="ORF">FB554_2525</name>
</gene>
<comment type="caution">
    <text evidence="3">The sequence shown here is derived from an EMBL/GenBank/DDBJ whole genome shotgun (WGS) entry which is preliminary data.</text>
</comment>
<dbReference type="Gene3D" id="1.10.10.10">
    <property type="entry name" value="Winged helix-like DNA-binding domain superfamily/Winged helix DNA-binding domain"/>
    <property type="match status" value="1"/>
</dbReference>
<proteinExistence type="predicted"/>
<evidence type="ECO:0000313" key="4">
    <source>
        <dbReference type="Proteomes" id="UP000318336"/>
    </source>
</evidence>
<evidence type="ECO:0000259" key="2">
    <source>
        <dbReference type="Pfam" id="PF10400"/>
    </source>
</evidence>
<feature type="domain" description="Transcription regulator PadR C-terminal" evidence="2">
    <location>
        <begin position="93"/>
        <end position="176"/>
    </location>
</feature>
<dbReference type="AlphaFoldDB" id="A0A542XEV4"/>
<feature type="domain" description="Transcription regulator PadR N-terminal" evidence="1">
    <location>
        <begin position="11"/>
        <end position="80"/>
    </location>
</feature>
<dbReference type="PANTHER" id="PTHR43252">
    <property type="entry name" value="TRANSCRIPTIONAL REGULATOR YQJI"/>
    <property type="match status" value="1"/>
</dbReference>
<dbReference type="RefSeq" id="WP_142006572.1">
    <property type="nucleotide sequence ID" value="NZ_CAJTBP010000001.1"/>
</dbReference>
<protein>
    <submittedName>
        <fullName evidence="3">DNA-binding PadR family transcriptional regulator</fullName>
    </submittedName>
</protein>
<keyword evidence="3" id="KW-0238">DNA-binding</keyword>
<dbReference type="InterPro" id="IPR005149">
    <property type="entry name" value="Tscrpt_reg_PadR_N"/>
</dbReference>
<dbReference type="EMBL" id="VFOK01000001">
    <property type="protein sequence ID" value="TQL34357.1"/>
    <property type="molecule type" value="Genomic_DNA"/>
</dbReference>
<evidence type="ECO:0000313" key="3">
    <source>
        <dbReference type="EMBL" id="TQL34357.1"/>
    </source>
</evidence>
<keyword evidence="4" id="KW-1185">Reference proteome</keyword>
<dbReference type="InterPro" id="IPR036388">
    <property type="entry name" value="WH-like_DNA-bd_sf"/>
</dbReference>